<gene>
    <name evidence="2" type="ORF">OCV47_07710</name>
</gene>
<reference evidence="2 3" key="1">
    <citation type="journal article" date="2021" name="ISME Commun">
        <title>Automated analysis of genomic sequences facilitates high-throughput and comprehensive description of bacteria.</title>
        <authorList>
            <person name="Hitch T.C.A."/>
        </authorList>
    </citation>
    <scope>NUCLEOTIDE SEQUENCE [LARGE SCALE GENOMIC DNA]</scope>
    <source>
        <strain evidence="2 3">Sanger_29</strain>
    </source>
</reference>
<protein>
    <submittedName>
        <fullName evidence="2">Uncharacterized protein</fullName>
    </submittedName>
</protein>
<sequence>MSEYRHFIAYMYEYEDGKKTKNAGFVKVNMRNGICRMQLKIRGGRKEPMECRIYGFFHEREWLYGILMGRSVMRGGSCECTVTTSENVFQEQGYSFTQISGVWIQAETEEKQPGGLFLTVWDERPVDSRKLTTEHFTEKKKDETESEAEPEADSKKEAEEQQELEAQNRQGDQPEKYSLSGRWEQFQFHYPHMIPFTDSEITECIQIAPKDIMFLGEKESVYASSPFVQQKYMKYHHLMLGRHESGQYILAVPGLNRGTQDRNLAAMYGFPEYKAAEEKEFGYWYHFL</sequence>
<organism evidence="2 3">
    <name type="scientific">Muricoprocola aceti</name>
    <dbReference type="NCBI Taxonomy" id="2981772"/>
    <lineage>
        <taxon>Bacteria</taxon>
        <taxon>Bacillati</taxon>
        <taxon>Bacillota</taxon>
        <taxon>Clostridia</taxon>
        <taxon>Lachnospirales</taxon>
        <taxon>Lachnospiraceae</taxon>
        <taxon>Muricoprocola</taxon>
    </lineage>
</organism>
<accession>A0ABT2SL56</accession>
<dbReference type="RefSeq" id="WP_262654579.1">
    <property type="nucleotide sequence ID" value="NZ_JAOQKE010000007.1"/>
</dbReference>
<name>A0ABT2SL56_9FIRM</name>
<dbReference type="EMBL" id="JAOQKE010000007">
    <property type="protein sequence ID" value="MCU6725233.1"/>
    <property type="molecule type" value="Genomic_DNA"/>
</dbReference>
<feature type="region of interest" description="Disordered" evidence="1">
    <location>
        <begin position="131"/>
        <end position="176"/>
    </location>
</feature>
<dbReference type="Proteomes" id="UP001652338">
    <property type="component" value="Unassembled WGS sequence"/>
</dbReference>
<evidence type="ECO:0000313" key="2">
    <source>
        <dbReference type="EMBL" id="MCU6725233.1"/>
    </source>
</evidence>
<comment type="caution">
    <text evidence="2">The sequence shown here is derived from an EMBL/GenBank/DDBJ whole genome shotgun (WGS) entry which is preliminary data.</text>
</comment>
<proteinExistence type="predicted"/>
<keyword evidence="3" id="KW-1185">Reference proteome</keyword>
<evidence type="ECO:0000256" key="1">
    <source>
        <dbReference type="SAM" id="MobiDB-lite"/>
    </source>
</evidence>
<feature type="compositionally biased region" description="Basic and acidic residues" evidence="1">
    <location>
        <begin position="131"/>
        <end position="143"/>
    </location>
</feature>
<evidence type="ECO:0000313" key="3">
    <source>
        <dbReference type="Proteomes" id="UP001652338"/>
    </source>
</evidence>